<reference evidence="3" key="1">
    <citation type="submission" date="2023-07" db="EMBL/GenBank/DDBJ databases">
        <authorList>
            <consortium name="CYATHOMIX"/>
        </authorList>
    </citation>
    <scope>NUCLEOTIDE SEQUENCE</scope>
    <source>
        <strain evidence="3">N/A</strain>
    </source>
</reference>
<feature type="signal peptide" evidence="2">
    <location>
        <begin position="1"/>
        <end position="20"/>
    </location>
</feature>
<keyword evidence="2" id="KW-0732">Signal</keyword>
<evidence type="ECO:0000313" key="4">
    <source>
        <dbReference type="Proteomes" id="UP001176961"/>
    </source>
</evidence>
<accession>A0AA36GW58</accession>
<dbReference type="AlphaFoldDB" id="A0AA36GW58"/>
<evidence type="ECO:0000256" key="1">
    <source>
        <dbReference type="SAM" id="MobiDB-lite"/>
    </source>
</evidence>
<dbReference type="EMBL" id="CATQJL010000223">
    <property type="protein sequence ID" value="CAJ0599428.1"/>
    <property type="molecule type" value="Genomic_DNA"/>
</dbReference>
<comment type="caution">
    <text evidence="3">The sequence shown here is derived from an EMBL/GenBank/DDBJ whole genome shotgun (WGS) entry which is preliminary data.</text>
</comment>
<dbReference type="Proteomes" id="UP001176961">
    <property type="component" value="Unassembled WGS sequence"/>
</dbReference>
<evidence type="ECO:0000313" key="3">
    <source>
        <dbReference type="EMBL" id="CAJ0599428.1"/>
    </source>
</evidence>
<feature type="chain" id="PRO_5041379886" description="Secreted protein" evidence="2">
    <location>
        <begin position="21"/>
        <end position="76"/>
    </location>
</feature>
<evidence type="ECO:0008006" key="5">
    <source>
        <dbReference type="Google" id="ProtNLM"/>
    </source>
</evidence>
<organism evidence="3 4">
    <name type="scientific">Cylicocyclus nassatus</name>
    <name type="common">Nematode worm</name>
    <dbReference type="NCBI Taxonomy" id="53992"/>
    <lineage>
        <taxon>Eukaryota</taxon>
        <taxon>Metazoa</taxon>
        <taxon>Ecdysozoa</taxon>
        <taxon>Nematoda</taxon>
        <taxon>Chromadorea</taxon>
        <taxon>Rhabditida</taxon>
        <taxon>Rhabditina</taxon>
        <taxon>Rhabditomorpha</taxon>
        <taxon>Strongyloidea</taxon>
        <taxon>Strongylidae</taxon>
        <taxon>Cylicocyclus</taxon>
    </lineage>
</organism>
<sequence>MKATAITGFCLAAFAVLVWCLQVRSFHLPPFRPHHLPPPMVWRLIALEEREEKLKKEQEKRKATQEKLRKAKKGKK</sequence>
<proteinExistence type="predicted"/>
<protein>
    <recommendedName>
        <fullName evidence="5">Secreted protein</fullName>
    </recommendedName>
</protein>
<evidence type="ECO:0000256" key="2">
    <source>
        <dbReference type="SAM" id="SignalP"/>
    </source>
</evidence>
<feature type="compositionally biased region" description="Basic and acidic residues" evidence="1">
    <location>
        <begin position="55"/>
        <end position="68"/>
    </location>
</feature>
<keyword evidence="4" id="KW-1185">Reference proteome</keyword>
<feature type="region of interest" description="Disordered" evidence="1">
    <location>
        <begin position="55"/>
        <end position="76"/>
    </location>
</feature>
<name>A0AA36GW58_CYLNA</name>
<gene>
    <name evidence="3" type="ORF">CYNAS_LOCUS11411</name>
</gene>